<reference evidence="1" key="1">
    <citation type="journal article" date="2014" name="Front. Microbiol.">
        <title>High frequency of phylogenetically diverse reductive dehalogenase-homologous genes in deep subseafloor sedimentary metagenomes.</title>
        <authorList>
            <person name="Kawai M."/>
            <person name="Futagami T."/>
            <person name="Toyoda A."/>
            <person name="Takaki Y."/>
            <person name="Nishi S."/>
            <person name="Hori S."/>
            <person name="Arai W."/>
            <person name="Tsubouchi T."/>
            <person name="Morono Y."/>
            <person name="Uchiyama I."/>
            <person name="Ito T."/>
            <person name="Fujiyama A."/>
            <person name="Inagaki F."/>
            <person name="Takami H."/>
        </authorList>
    </citation>
    <scope>NUCLEOTIDE SEQUENCE</scope>
    <source>
        <strain evidence="1">Expedition CK06-06</strain>
    </source>
</reference>
<sequence>GDKAPTGGGDAYIGPVTPNAWHLVRFQINQTTAYNSSSVTITVDRGVGGLQDTTGTRFHSGGFPHGQSLEVLGGSSPGAFDVAVAVEYARTLSAGEIIDVEDFIEQEWGIFGTPAPPLPVDADLELVPKNAGLVRIQGGDLASGGPGVRFGDGETTHPASPASADGPVIQLAGGGANPLALRCDHGFVAENYVSELGDVVLKSAAAAVYLGDENVDGSWRMVRSGDDLIFEQRETGSWNLKHTISGT</sequence>
<evidence type="ECO:0000313" key="1">
    <source>
        <dbReference type="EMBL" id="GAF82239.1"/>
    </source>
</evidence>
<dbReference type="AlphaFoldDB" id="X0SMG3"/>
<name>X0SMG3_9ZZZZ</name>
<gene>
    <name evidence="1" type="ORF">S01H1_11795</name>
</gene>
<protein>
    <submittedName>
        <fullName evidence="1">Uncharacterized protein</fullName>
    </submittedName>
</protein>
<proteinExistence type="predicted"/>
<feature type="non-terminal residue" evidence="1">
    <location>
        <position position="1"/>
    </location>
</feature>
<comment type="caution">
    <text evidence="1">The sequence shown here is derived from an EMBL/GenBank/DDBJ whole genome shotgun (WGS) entry which is preliminary data.</text>
</comment>
<dbReference type="EMBL" id="BARS01006028">
    <property type="protein sequence ID" value="GAF82239.1"/>
    <property type="molecule type" value="Genomic_DNA"/>
</dbReference>
<organism evidence="1">
    <name type="scientific">marine sediment metagenome</name>
    <dbReference type="NCBI Taxonomy" id="412755"/>
    <lineage>
        <taxon>unclassified sequences</taxon>
        <taxon>metagenomes</taxon>
        <taxon>ecological metagenomes</taxon>
    </lineage>
</organism>
<accession>X0SMG3</accession>